<keyword evidence="5" id="KW-1185">Reference proteome</keyword>
<dbReference type="AlphaFoldDB" id="A0A1H8G6T6"/>
<accession>A0A1H8G6T6</accession>
<dbReference type="PRINTS" id="PR00080">
    <property type="entry name" value="SDRFAMILY"/>
</dbReference>
<dbReference type="GO" id="GO:0016491">
    <property type="term" value="F:oxidoreductase activity"/>
    <property type="evidence" value="ECO:0007669"/>
    <property type="project" value="UniProtKB-KW"/>
</dbReference>
<name>A0A1H8G6T6_9FIRM</name>
<dbReference type="STRING" id="215200.SAMN05216454_10380"/>
<evidence type="ECO:0000313" key="5">
    <source>
        <dbReference type="Proteomes" id="UP000199512"/>
    </source>
</evidence>
<dbReference type="SUPFAM" id="SSF51735">
    <property type="entry name" value="NAD(P)-binding Rossmann-fold domains"/>
    <property type="match status" value="1"/>
</dbReference>
<dbReference type="OrthoDB" id="9803333at2"/>
<gene>
    <name evidence="4" type="ORF">SAMN05216454_10380</name>
</gene>
<dbReference type="Pfam" id="PF00106">
    <property type="entry name" value="adh_short"/>
    <property type="match status" value="1"/>
</dbReference>
<dbReference type="EMBL" id="FODF01000003">
    <property type="protein sequence ID" value="SEN39474.1"/>
    <property type="molecule type" value="Genomic_DNA"/>
</dbReference>
<evidence type="ECO:0000256" key="3">
    <source>
        <dbReference type="RuleBase" id="RU000363"/>
    </source>
</evidence>
<dbReference type="PANTHER" id="PTHR24321">
    <property type="entry name" value="DEHYDROGENASES, SHORT CHAIN"/>
    <property type="match status" value="1"/>
</dbReference>
<organism evidence="4 5">
    <name type="scientific">Peptostreptococcus russellii</name>
    <dbReference type="NCBI Taxonomy" id="215200"/>
    <lineage>
        <taxon>Bacteria</taxon>
        <taxon>Bacillati</taxon>
        <taxon>Bacillota</taxon>
        <taxon>Clostridia</taxon>
        <taxon>Peptostreptococcales</taxon>
        <taxon>Peptostreptococcaceae</taxon>
        <taxon>Peptostreptococcus</taxon>
    </lineage>
</organism>
<dbReference type="InterPro" id="IPR002347">
    <property type="entry name" value="SDR_fam"/>
</dbReference>
<dbReference type="PRINTS" id="PR00081">
    <property type="entry name" value="GDHRDH"/>
</dbReference>
<protein>
    <submittedName>
        <fullName evidence="4">Sorbitol-6-phosphate 2-dehydrogenase</fullName>
    </submittedName>
</protein>
<dbReference type="FunFam" id="3.40.50.720:FF:000084">
    <property type="entry name" value="Short-chain dehydrogenase reductase"/>
    <property type="match status" value="1"/>
</dbReference>
<dbReference type="RefSeq" id="WP_091974511.1">
    <property type="nucleotide sequence ID" value="NZ_FODF01000003.1"/>
</dbReference>
<reference evidence="4 5" key="1">
    <citation type="submission" date="2016-10" db="EMBL/GenBank/DDBJ databases">
        <authorList>
            <person name="de Groot N.N."/>
        </authorList>
    </citation>
    <scope>NUCLEOTIDE SEQUENCE [LARGE SCALE GENOMIC DNA]</scope>
    <source>
        <strain evidence="4 5">Calf135</strain>
    </source>
</reference>
<dbReference type="Gene3D" id="3.40.50.720">
    <property type="entry name" value="NAD(P)-binding Rossmann-like Domain"/>
    <property type="match status" value="1"/>
</dbReference>
<sequence>MSWLELEEKTVIVTGGASGIGKAVVDEFLRQGCNVVVSDITEKESDNPKLSYVKCDVTKREDVKNIIKFAVEKYSTIDVLVNNAGINIPCLLCDYGVEDSKHELNDQIYDRVMDINVKGVYLCSQEVSRVFREKGKGVIINMSSESGIEGSEGQSIYAASKNAVNSFTRSWSKELGKYNIRIVGVAPGILEATGLRTLAYEEALAYTRGVTVEKIREGYVSTKTTPLGRDGKLSEVADLVTFLSSDRASYIHGTTITIGGGKTRG</sequence>
<comment type="similarity">
    <text evidence="1 3">Belongs to the short-chain dehydrogenases/reductases (SDR) family.</text>
</comment>
<dbReference type="NCBIfam" id="NF004817">
    <property type="entry name" value="PRK06171.1"/>
    <property type="match status" value="1"/>
</dbReference>
<proteinExistence type="inferred from homology"/>
<evidence type="ECO:0000256" key="2">
    <source>
        <dbReference type="ARBA" id="ARBA00023002"/>
    </source>
</evidence>
<evidence type="ECO:0000256" key="1">
    <source>
        <dbReference type="ARBA" id="ARBA00006484"/>
    </source>
</evidence>
<dbReference type="InterPro" id="IPR020904">
    <property type="entry name" value="Sc_DH/Rdtase_CS"/>
</dbReference>
<dbReference type="CDD" id="cd05233">
    <property type="entry name" value="SDR_c"/>
    <property type="match status" value="1"/>
</dbReference>
<keyword evidence="2" id="KW-0560">Oxidoreductase</keyword>
<dbReference type="InterPro" id="IPR036291">
    <property type="entry name" value="NAD(P)-bd_dom_sf"/>
</dbReference>
<dbReference type="PROSITE" id="PS00061">
    <property type="entry name" value="ADH_SHORT"/>
    <property type="match status" value="1"/>
</dbReference>
<evidence type="ECO:0000313" key="4">
    <source>
        <dbReference type="EMBL" id="SEN39474.1"/>
    </source>
</evidence>
<dbReference type="GO" id="GO:0008206">
    <property type="term" value="P:bile acid metabolic process"/>
    <property type="evidence" value="ECO:0007669"/>
    <property type="project" value="UniProtKB-ARBA"/>
</dbReference>
<dbReference type="Proteomes" id="UP000199512">
    <property type="component" value="Unassembled WGS sequence"/>
</dbReference>
<dbReference type="PANTHER" id="PTHR24321:SF8">
    <property type="entry name" value="ESTRADIOL 17-BETA-DEHYDROGENASE 8-RELATED"/>
    <property type="match status" value="1"/>
</dbReference>